<proteinExistence type="inferred from homology"/>
<evidence type="ECO:0000259" key="5">
    <source>
        <dbReference type="PROSITE" id="PS50931"/>
    </source>
</evidence>
<dbReference type="SUPFAM" id="SSF46785">
    <property type="entry name" value="Winged helix' DNA-binding domain"/>
    <property type="match status" value="1"/>
</dbReference>
<dbReference type="InterPro" id="IPR050950">
    <property type="entry name" value="HTH-type_LysR_regulators"/>
</dbReference>
<dbReference type="AlphaFoldDB" id="A0A944DED5"/>
<accession>A0A944DED5</accession>
<comment type="caution">
    <text evidence="6">The sequence shown here is derived from an EMBL/GenBank/DDBJ whole genome shotgun (WGS) entry which is preliminary data.</text>
</comment>
<dbReference type="InterPro" id="IPR036390">
    <property type="entry name" value="WH_DNA-bd_sf"/>
</dbReference>
<gene>
    <name evidence="6" type="ORF">I8J34_19955</name>
</gene>
<dbReference type="SUPFAM" id="SSF53850">
    <property type="entry name" value="Periplasmic binding protein-like II"/>
    <property type="match status" value="1"/>
</dbReference>
<dbReference type="Proteomes" id="UP000694660">
    <property type="component" value="Unassembled WGS sequence"/>
</dbReference>
<dbReference type="CDD" id="cd05466">
    <property type="entry name" value="PBP2_LTTR_substrate"/>
    <property type="match status" value="1"/>
</dbReference>
<dbReference type="GO" id="GO:0003700">
    <property type="term" value="F:DNA-binding transcription factor activity"/>
    <property type="evidence" value="ECO:0007669"/>
    <property type="project" value="InterPro"/>
</dbReference>
<reference evidence="7" key="1">
    <citation type="journal article" date="2022" name="ISME J.">
        <title>Genetic and phylogenetic analysis of dissimilatory iodate-reducing bacteria identifies potential niches across the world's oceans.</title>
        <authorList>
            <person name="Reyes-Umana V."/>
            <person name="Henning Z."/>
            <person name="Lee K."/>
            <person name="Barnum T.P."/>
            <person name="Coates J.D."/>
        </authorList>
    </citation>
    <scope>NUCLEOTIDE SEQUENCE [LARGE SCALE GENOMIC DNA]</scope>
    <source>
        <strain evidence="7">IR12</strain>
    </source>
</reference>
<dbReference type="Pfam" id="PF03466">
    <property type="entry name" value="LysR_substrate"/>
    <property type="match status" value="1"/>
</dbReference>
<dbReference type="InterPro" id="IPR000847">
    <property type="entry name" value="LysR_HTH_N"/>
</dbReference>
<evidence type="ECO:0000313" key="6">
    <source>
        <dbReference type="EMBL" id="MBT0963466.1"/>
    </source>
</evidence>
<dbReference type="GO" id="GO:0005829">
    <property type="term" value="C:cytosol"/>
    <property type="evidence" value="ECO:0007669"/>
    <property type="project" value="TreeGrafter"/>
</dbReference>
<comment type="similarity">
    <text evidence="1">Belongs to the LysR transcriptional regulatory family.</text>
</comment>
<dbReference type="GO" id="GO:0003677">
    <property type="term" value="F:DNA binding"/>
    <property type="evidence" value="ECO:0007669"/>
    <property type="project" value="UniProtKB-KW"/>
</dbReference>
<sequence>MIARKYLYLIALAREKHFGRAAASCHVSPSTLSAAIRDLESELGVAIVERGQQFSGLTPEGLRVVRYAEVAASHAADLKQELAQLRDGGLSGQIRIGVIPTALTAVAAYSAAIVRRHPHITLQIVSLPTGDILTQLRRYELEAGVIYLRSATDPDLEVVRVWEEDHVLLTTDRDAVEGRDEISWREAASFNLCLLSPDMQNRRTIDETFAALGCHPAPTMETNSIVSLLAHVCSGAWSSIVPRSVLELIGSPEAVSVLRLTEPSVAWATGVVTLARDPVSPSVAALRAVAQALTASFGNDE</sequence>
<dbReference type="PANTHER" id="PTHR30419">
    <property type="entry name" value="HTH-TYPE TRANSCRIPTIONAL REGULATOR YBHD"/>
    <property type="match status" value="1"/>
</dbReference>
<dbReference type="PROSITE" id="PS50931">
    <property type="entry name" value="HTH_LYSR"/>
    <property type="match status" value="1"/>
</dbReference>
<evidence type="ECO:0000256" key="2">
    <source>
        <dbReference type="ARBA" id="ARBA00023015"/>
    </source>
</evidence>
<protein>
    <submittedName>
        <fullName evidence="6">LysR family transcriptional regulator</fullName>
    </submittedName>
</protein>
<feature type="domain" description="HTH lysR-type" evidence="5">
    <location>
        <begin position="1"/>
        <end position="58"/>
    </location>
</feature>
<keyword evidence="4" id="KW-0804">Transcription</keyword>
<dbReference type="PANTHER" id="PTHR30419:SF31">
    <property type="entry name" value="BLR3139 PROTEIN"/>
    <property type="match status" value="1"/>
</dbReference>
<evidence type="ECO:0000313" key="7">
    <source>
        <dbReference type="Proteomes" id="UP000694660"/>
    </source>
</evidence>
<keyword evidence="7" id="KW-1185">Reference proteome</keyword>
<dbReference type="Gene3D" id="1.10.10.10">
    <property type="entry name" value="Winged helix-like DNA-binding domain superfamily/Winged helix DNA-binding domain"/>
    <property type="match status" value="1"/>
</dbReference>
<dbReference type="Gene3D" id="3.40.190.290">
    <property type="match status" value="1"/>
</dbReference>
<evidence type="ECO:0000256" key="4">
    <source>
        <dbReference type="ARBA" id="ARBA00023163"/>
    </source>
</evidence>
<evidence type="ECO:0000256" key="1">
    <source>
        <dbReference type="ARBA" id="ARBA00009437"/>
    </source>
</evidence>
<dbReference type="Pfam" id="PF00126">
    <property type="entry name" value="HTH_1"/>
    <property type="match status" value="1"/>
</dbReference>
<dbReference type="RefSeq" id="WP_214363398.1">
    <property type="nucleotide sequence ID" value="NZ_JAEKFT010000030.1"/>
</dbReference>
<keyword evidence="2" id="KW-0805">Transcription regulation</keyword>
<evidence type="ECO:0000256" key="3">
    <source>
        <dbReference type="ARBA" id="ARBA00023125"/>
    </source>
</evidence>
<name>A0A944DED5_DENI1</name>
<organism evidence="6 7">
    <name type="scientific">Denitromonas iodatirespirans</name>
    <dbReference type="NCBI Taxonomy" id="2795389"/>
    <lineage>
        <taxon>Bacteria</taxon>
        <taxon>Pseudomonadati</taxon>
        <taxon>Pseudomonadota</taxon>
        <taxon>Betaproteobacteria</taxon>
        <taxon>Rhodocyclales</taxon>
        <taxon>Zoogloeaceae</taxon>
        <taxon>Denitromonas</taxon>
    </lineage>
</organism>
<dbReference type="InterPro" id="IPR036388">
    <property type="entry name" value="WH-like_DNA-bd_sf"/>
</dbReference>
<keyword evidence="3" id="KW-0238">DNA-binding</keyword>
<dbReference type="InterPro" id="IPR005119">
    <property type="entry name" value="LysR_subst-bd"/>
</dbReference>
<dbReference type="EMBL" id="JAEKFT010000030">
    <property type="protein sequence ID" value="MBT0963466.1"/>
    <property type="molecule type" value="Genomic_DNA"/>
</dbReference>